<evidence type="ECO:0000256" key="1">
    <source>
        <dbReference type="ARBA" id="ARBA00022801"/>
    </source>
</evidence>
<dbReference type="InterPro" id="IPR036526">
    <property type="entry name" value="C-N_Hydrolase_sf"/>
</dbReference>
<sequence>CYDLNLPEAARILTLEGAELIFLCSAWIQKDKYIYDIFIPARALENEIFFASVNMFDKDRNLFGNSKIVNPKGEIVAESLKKSEDVLIYEINLEEITKARYNAPYLSQRRPKQYFKLCN</sequence>
<reference evidence="3" key="1">
    <citation type="journal article" date="2014" name="Front. Microbiol.">
        <title>High frequency of phylogenetically diverse reductive dehalogenase-homologous genes in deep subseafloor sedimentary metagenomes.</title>
        <authorList>
            <person name="Kawai M."/>
            <person name="Futagami T."/>
            <person name="Toyoda A."/>
            <person name="Takaki Y."/>
            <person name="Nishi S."/>
            <person name="Hori S."/>
            <person name="Arai W."/>
            <person name="Tsubouchi T."/>
            <person name="Morono Y."/>
            <person name="Uchiyama I."/>
            <person name="Ito T."/>
            <person name="Fujiyama A."/>
            <person name="Inagaki F."/>
            <person name="Takami H."/>
        </authorList>
    </citation>
    <scope>NUCLEOTIDE SEQUENCE</scope>
    <source>
        <strain evidence="3">Expedition CK06-06</strain>
    </source>
</reference>
<dbReference type="GO" id="GO:0016811">
    <property type="term" value="F:hydrolase activity, acting on carbon-nitrogen (but not peptide) bonds, in linear amides"/>
    <property type="evidence" value="ECO:0007669"/>
    <property type="project" value="TreeGrafter"/>
</dbReference>
<dbReference type="SUPFAM" id="SSF56317">
    <property type="entry name" value="Carbon-nitrogen hydrolase"/>
    <property type="match status" value="1"/>
</dbReference>
<dbReference type="EMBL" id="BARS01021533">
    <property type="protein sequence ID" value="GAG04707.1"/>
    <property type="molecule type" value="Genomic_DNA"/>
</dbReference>
<name>X0UZV4_9ZZZZ</name>
<keyword evidence="1" id="KW-0378">Hydrolase</keyword>
<dbReference type="Gene3D" id="3.60.110.10">
    <property type="entry name" value="Carbon-nitrogen hydrolase"/>
    <property type="match status" value="1"/>
</dbReference>
<organism evidence="3">
    <name type="scientific">marine sediment metagenome</name>
    <dbReference type="NCBI Taxonomy" id="412755"/>
    <lineage>
        <taxon>unclassified sequences</taxon>
        <taxon>metagenomes</taxon>
        <taxon>ecological metagenomes</taxon>
    </lineage>
</organism>
<feature type="domain" description="CN hydrolase" evidence="2">
    <location>
        <begin position="1"/>
        <end position="93"/>
    </location>
</feature>
<dbReference type="PANTHER" id="PTHR43674:SF2">
    <property type="entry name" value="BETA-UREIDOPROPIONASE"/>
    <property type="match status" value="1"/>
</dbReference>
<evidence type="ECO:0000259" key="2">
    <source>
        <dbReference type="PROSITE" id="PS50263"/>
    </source>
</evidence>
<dbReference type="Pfam" id="PF00795">
    <property type="entry name" value="CN_hydrolase"/>
    <property type="match status" value="1"/>
</dbReference>
<feature type="non-terminal residue" evidence="3">
    <location>
        <position position="1"/>
    </location>
</feature>
<evidence type="ECO:0000313" key="3">
    <source>
        <dbReference type="EMBL" id="GAG04707.1"/>
    </source>
</evidence>
<proteinExistence type="predicted"/>
<dbReference type="PROSITE" id="PS50263">
    <property type="entry name" value="CN_HYDROLASE"/>
    <property type="match status" value="1"/>
</dbReference>
<dbReference type="PANTHER" id="PTHR43674">
    <property type="entry name" value="NITRILASE C965.09-RELATED"/>
    <property type="match status" value="1"/>
</dbReference>
<dbReference type="AlphaFoldDB" id="X0UZV4"/>
<dbReference type="InterPro" id="IPR050345">
    <property type="entry name" value="Aliph_Amidase/BUP"/>
</dbReference>
<accession>X0UZV4</accession>
<dbReference type="InterPro" id="IPR003010">
    <property type="entry name" value="C-N_Hydrolase"/>
</dbReference>
<comment type="caution">
    <text evidence="3">The sequence shown here is derived from an EMBL/GenBank/DDBJ whole genome shotgun (WGS) entry which is preliminary data.</text>
</comment>
<gene>
    <name evidence="3" type="ORF">S01H1_34573</name>
</gene>
<protein>
    <recommendedName>
        <fullName evidence="2">CN hydrolase domain-containing protein</fullName>
    </recommendedName>
</protein>